<keyword evidence="3" id="KW-0479">Metal-binding</keyword>
<dbReference type="Pfam" id="PF13407">
    <property type="entry name" value="Peripla_BP_4"/>
    <property type="match status" value="1"/>
</dbReference>
<organism evidence="8 9">
    <name type="scientific">Enterococcus aquimarinus</name>
    <dbReference type="NCBI Taxonomy" id="328396"/>
    <lineage>
        <taxon>Bacteria</taxon>
        <taxon>Bacillati</taxon>
        <taxon>Bacillota</taxon>
        <taxon>Bacilli</taxon>
        <taxon>Lactobacillales</taxon>
        <taxon>Enterococcaceae</taxon>
        <taxon>Enterococcus</taxon>
    </lineage>
</organism>
<keyword evidence="9" id="KW-1185">Reference proteome</keyword>
<dbReference type="EMBL" id="JXKD01000008">
    <property type="protein sequence ID" value="OJG10389.1"/>
    <property type="molecule type" value="Genomic_DNA"/>
</dbReference>
<dbReference type="RefSeq" id="WP_071874869.1">
    <property type="nucleotide sequence ID" value="NZ_JBHSHF010000017.1"/>
</dbReference>
<dbReference type="GO" id="GO:0030313">
    <property type="term" value="C:cell envelope"/>
    <property type="evidence" value="ECO:0007669"/>
    <property type="project" value="UniProtKB-SubCell"/>
</dbReference>
<feature type="domain" description="Periplasmic binding protein" evidence="7">
    <location>
        <begin position="40"/>
        <end position="313"/>
    </location>
</feature>
<dbReference type="STRING" id="328396.RU93_GL002168"/>
<comment type="caution">
    <text evidence="8">The sequence shown here is derived from an EMBL/GenBank/DDBJ whole genome shotgun (WGS) entry which is preliminary data.</text>
</comment>
<dbReference type="OrthoDB" id="9814427at2"/>
<dbReference type="GO" id="GO:0046872">
    <property type="term" value="F:metal ion binding"/>
    <property type="evidence" value="ECO:0007669"/>
    <property type="project" value="UniProtKB-KW"/>
</dbReference>
<comment type="subcellular location">
    <subcellularLocation>
        <location evidence="1">Cell envelope</location>
    </subcellularLocation>
</comment>
<dbReference type="PANTHER" id="PTHR46847">
    <property type="entry name" value="D-ALLOSE-BINDING PERIPLASMIC PROTEIN-RELATED"/>
    <property type="match status" value="1"/>
</dbReference>
<name>A0A1L8QSD3_9ENTE</name>
<dbReference type="InterPro" id="IPR025997">
    <property type="entry name" value="SBP_2_dom"/>
</dbReference>
<accession>A0A1L8QSD3</accession>
<evidence type="ECO:0000256" key="5">
    <source>
        <dbReference type="ARBA" id="ARBA00034323"/>
    </source>
</evidence>
<comment type="similarity">
    <text evidence="2">Belongs to the bacterial solute-binding protein 2 family.</text>
</comment>
<gene>
    <name evidence="8" type="ORF">RU93_GL002168</name>
</gene>
<dbReference type="InterPro" id="IPR044085">
    <property type="entry name" value="MglB-like_PBP1"/>
</dbReference>
<dbReference type="AlphaFoldDB" id="A0A1L8QSD3"/>
<reference evidence="8 9" key="1">
    <citation type="submission" date="2014-12" db="EMBL/GenBank/DDBJ databases">
        <title>Draft genome sequences of 29 type strains of Enterococci.</title>
        <authorList>
            <person name="Zhong Z."/>
            <person name="Sun Z."/>
            <person name="Liu W."/>
            <person name="Zhang W."/>
            <person name="Zhang H."/>
        </authorList>
    </citation>
    <scope>NUCLEOTIDE SEQUENCE [LARGE SCALE GENOMIC DNA]</scope>
    <source>
        <strain evidence="8 9">DSM 17690</strain>
    </source>
</reference>
<proteinExistence type="inferred from homology"/>
<dbReference type="SUPFAM" id="SSF53822">
    <property type="entry name" value="Periplasmic binding protein-like I"/>
    <property type="match status" value="1"/>
</dbReference>
<dbReference type="Proteomes" id="UP000182149">
    <property type="component" value="Unassembled WGS sequence"/>
</dbReference>
<evidence type="ECO:0000256" key="2">
    <source>
        <dbReference type="ARBA" id="ARBA00007639"/>
    </source>
</evidence>
<dbReference type="PANTHER" id="PTHR46847:SF1">
    <property type="entry name" value="D-ALLOSE-BINDING PERIPLASMIC PROTEIN-RELATED"/>
    <property type="match status" value="1"/>
</dbReference>
<evidence type="ECO:0000256" key="3">
    <source>
        <dbReference type="ARBA" id="ARBA00022723"/>
    </source>
</evidence>
<dbReference type="CDD" id="cd01539">
    <property type="entry name" value="PBP1_GGBP"/>
    <property type="match status" value="1"/>
</dbReference>
<sequence length="349" mass="39806">MKNWKIILSLLFLGTASVLFLNGKEKSIAQERLPKQSLKIGVSLYRADDEFISAVSHSLEEESVKQADRFSQKMQLKIVDAKNSQTIQNTQIDEFIRQSYDVIAVNIVDRTVASSLIDKAKQADIPIIFFNREPIPTDLKQWRKAYYIGSKAQEAGEMQGQIVWQSFQAQPATIDHNQDGKIQYVMLEGEEVHQDSLIRTESSIQAIVDEGIEVERLARGVGNWMRQPAKEFLREWLGKYPQQIELVISNNDEMALGALEAIRDAKLAYEPKVVGIDGTKEGLEAVNDGRMLGTIINDYQTYAQDLLTLAYVTSQGHRIEAYLPDYTNQYVWVSHQIYLRETNERDTKE</sequence>
<dbReference type="Gene3D" id="3.40.50.2300">
    <property type="match status" value="2"/>
</dbReference>
<keyword evidence="4" id="KW-0732">Signal</keyword>
<dbReference type="InterPro" id="IPR028082">
    <property type="entry name" value="Peripla_BP_I"/>
</dbReference>
<evidence type="ECO:0000313" key="9">
    <source>
        <dbReference type="Proteomes" id="UP000182149"/>
    </source>
</evidence>
<evidence type="ECO:0000313" key="8">
    <source>
        <dbReference type="EMBL" id="OJG10389.1"/>
    </source>
</evidence>
<evidence type="ECO:0000256" key="6">
    <source>
        <dbReference type="ARBA" id="ARBA00034344"/>
    </source>
</evidence>
<evidence type="ECO:0000259" key="7">
    <source>
        <dbReference type="Pfam" id="PF13407"/>
    </source>
</evidence>
<evidence type="ECO:0000256" key="4">
    <source>
        <dbReference type="ARBA" id="ARBA00022729"/>
    </source>
</evidence>
<dbReference type="GO" id="GO:0030246">
    <property type="term" value="F:carbohydrate binding"/>
    <property type="evidence" value="ECO:0007669"/>
    <property type="project" value="InterPro"/>
</dbReference>
<protein>
    <recommendedName>
        <fullName evidence="6">D-galactose/methyl-galactoside binding periplasmic protein MglB</fullName>
    </recommendedName>
</protein>
<comment type="subunit">
    <text evidence="5">The ABC transporter complex is composed of one ATP-binding protein (MglA), two transmembrane proteins (MglC) and a solute-binding protein (MglB).</text>
</comment>
<evidence type="ECO:0000256" key="1">
    <source>
        <dbReference type="ARBA" id="ARBA00004196"/>
    </source>
</evidence>